<evidence type="ECO:0000256" key="5">
    <source>
        <dbReference type="ARBA" id="ARBA00023274"/>
    </source>
</evidence>
<dbReference type="PROSITE" id="PS00323">
    <property type="entry name" value="RIBOSOMAL_S19"/>
    <property type="match status" value="1"/>
</dbReference>
<dbReference type="InterPro" id="IPR012340">
    <property type="entry name" value="NA-bd_OB-fold"/>
</dbReference>
<reference evidence="8 9" key="1">
    <citation type="submission" date="2019-09" db="EMBL/GenBank/DDBJ databases">
        <title>A chromosome-level genome assembly of the Chinese tupelo Nyssa sinensis.</title>
        <authorList>
            <person name="Yang X."/>
            <person name="Kang M."/>
            <person name="Yang Y."/>
            <person name="Xiong H."/>
            <person name="Wang M."/>
            <person name="Zhang Z."/>
            <person name="Wang Z."/>
            <person name="Wu H."/>
            <person name="Ma T."/>
            <person name="Liu J."/>
            <person name="Xi Z."/>
        </authorList>
    </citation>
    <scope>NUCLEOTIDE SEQUENCE [LARGE SCALE GENOMIC DNA]</scope>
    <source>
        <strain evidence="8">J267</strain>
        <tissue evidence="8">Leaf</tissue>
    </source>
</reference>
<keyword evidence="4" id="KW-0804">Transcription</keyword>
<evidence type="ECO:0008006" key="10">
    <source>
        <dbReference type="Google" id="ProtNLM"/>
    </source>
</evidence>
<dbReference type="SUPFAM" id="SSF88798">
    <property type="entry name" value="N-terminal, heterodimerisation domain of RBP7 (RpoE)"/>
    <property type="match status" value="1"/>
</dbReference>
<keyword evidence="5 6" id="KW-0687">Ribonucleoprotein</keyword>
<dbReference type="GO" id="GO:0000428">
    <property type="term" value="C:DNA-directed RNA polymerase complex"/>
    <property type="evidence" value="ECO:0007669"/>
    <property type="project" value="UniProtKB-KW"/>
</dbReference>
<gene>
    <name evidence="8" type="ORF">F0562_035421</name>
</gene>
<dbReference type="CDD" id="cd04329">
    <property type="entry name" value="RNAP_II_Rpb7_N"/>
    <property type="match status" value="1"/>
</dbReference>
<sequence length="363" mass="41183">MAEVETDIAAGQPKKRTFKKFSFRGVDLDSLLDMSTDELVKLFPARARRRFQRGLKRKPMALIKKLRKAKREAPPGEKPEPVKTHLRNMIIVPEMIGSIIGVYNGKTFNQVEIKPEMISHYLAEFSISYKPVKHGRPGIGATHSSRAKTQNPNCSLVTSPVSHRRCLAESHDRQISDRRRPEVGSAKMFLRVQLPWNVIIPAESLDAKGLMLQRSIIIRLMDEFSTKKATKDLGYFLAVTTLESIGEGKVRQHTGDVLFPVVFSGITFKLYRGEILEGVVHKILKHGVFLRCGPVENIYLSYQKMPDYRYVPGENPIFMNDKMSKIEKDVVVRFIVIGVKYIEAEREFQAVVSLEGDFLGPIS</sequence>
<dbReference type="GO" id="GO:0000028">
    <property type="term" value="P:ribosomal small subunit assembly"/>
    <property type="evidence" value="ECO:0007669"/>
    <property type="project" value="TreeGrafter"/>
</dbReference>
<evidence type="ECO:0000256" key="7">
    <source>
        <dbReference type="SAM" id="MobiDB-lite"/>
    </source>
</evidence>
<dbReference type="HAMAP" id="MF_00531">
    <property type="entry name" value="Ribosomal_uS19"/>
    <property type="match status" value="1"/>
</dbReference>
<dbReference type="PANTHER" id="PTHR11880:SF2">
    <property type="entry name" value="SMALL RIBOSOMAL SUBUNIT PROTEIN US19"/>
    <property type="match status" value="1"/>
</dbReference>
<dbReference type="Pfam" id="PF00203">
    <property type="entry name" value="Ribosomal_S19"/>
    <property type="match status" value="1"/>
</dbReference>
<dbReference type="NCBIfam" id="TIGR01025">
    <property type="entry name" value="uS19_arch"/>
    <property type="match status" value="1"/>
</dbReference>
<dbReference type="GO" id="GO:0003735">
    <property type="term" value="F:structural constituent of ribosome"/>
    <property type="evidence" value="ECO:0007669"/>
    <property type="project" value="InterPro"/>
</dbReference>
<dbReference type="FunFam" id="3.30.860.10:FF:000002">
    <property type="entry name" value="40S ribosomal protein S15"/>
    <property type="match status" value="1"/>
</dbReference>
<dbReference type="EMBL" id="CM018045">
    <property type="protein sequence ID" value="KAA8527710.1"/>
    <property type="molecule type" value="Genomic_DNA"/>
</dbReference>
<dbReference type="FunFam" id="2.40.50.140:FF:000043">
    <property type="entry name" value="DNA-directed RNA polymerase II subunit RPB7"/>
    <property type="match status" value="1"/>
</dbReference>
<dbReference type="GO" id="GO:0022627">
    <property type="term" value="C:cytosolic small ribosomal subunit"/>
    <property type="evidence" value="ECO:0007669"/>
    <property type="project" value="TreeGrafter"/>
</dbReference>
<proteinExistence type="inferred from homology"/>
<feature type="region of interest" description="Disordered" evidence="7">
    <location>
        <begin position="137"/>
        <end position="156"/>
    </location>
</feature>
<protein>
    <recommendedName>
        <fullName evidence="10">S1 motif domain-containing protein</fullName>
    </recommendedName>
</protein>
<organism evidence="8 9">
    <name type="scientific">Nyssa sinensis</name>
    <dbReference type="NCBI Taxonomy" id="561372"/>
    <lineage>
        <taxon>Eukaryota</taxon>
        <taxon>Viridiplantae</taxon>
        <taxon>Streptophyta</taxon>
        <taxon>Embryophyta</taxon>
        <taxon>Tracheophyta</taxon>
        <taxon>Spermatophyta</taxon>
        <taxon>Magnoliopsida</taxon>
        <taxon>eudicotyledons</taxon>
        <taxon>Gunneridae</taxon>
        <taxon>Pentapetalae</taxon>
        <taxon>asterids</taxon>
        <taxon>Cornales</taxon>
        <taxon>Nyssaceae</taxon>
        <taxon>Nyssa</taxon>
    </lineage>
</organism>
<evidence type="ECO:0000256" key="2">
    <source>
        <dbReference type="ARBA" id="ARBA00022478"/>
    </source>
</evidence>
<evidence type="ECO:0000256" key="4">
    <source>
        <dbReference type="ARBA" id="ARBA00023163"/>
    </source>
</evidence>
<evidence type="ECO:0000313" key="9">
    <source>
        <dbReference type="Proteomes" id="UP000325577"/>
    </source>
</evidence>
<dbReference type="SUPFAM" id="SSF54570">
    <property type="entry name" value="Ribosomal protein S19"/>
    <property type="match status" value="1"/>
</dbReference>
<keyword evidence="9" id="KW-1185">Reference proteome</keyword>
<dbReference type="InterPro" id="IPR002222">
    <property type="entry name" value="Ribosomal_uS19"/>
</dbReference>
<dbReference type="GO" id="GO:0006412">
    <property type="term" value="P:translation"/>
    <property type="evidence" value="ECO:0007669"/>
    <property type="project" value="InterPro"/>
</dbReference>
<dbReference type="InterPro" id="IPR036898">
    <property type="entry name" value="RNA_pol_Rpb7-like_N_sf"/>
</dbReference>
<dbReference type="NCBIfam" id="NF003121">
    <property type="entry name" value="PRK04038.1"/>
    <property type="match status" value="1"/>
</dbReference>
<name>A0A5J5AAZ1_9ASTE</name>
<dbReference type="PANTHER" id="PTHR11880">
    <property type="entry name" value="RIBOSOMAL PROTEIN S19P FAMILY MEMBER"/>
    <property type="match status" value="1"/>
</dbReference>
<dbReference type="PRINTS" id="PR00975">
    <property type="entry name" value="RIBOSOMALS19"/>
</dbReference>
<dbReference type="InterPro" id="IPR023575">
    <property type="entry name" value="Ribosomal_uS19_SF"/>
</dbReference>
<evidence type="ECO:0000256" key="6">
    <source>
        <dbReference type="RuleBase" id="RU003485"/>
    </source>
</evidence>
<dbReference type="Gene3D" id="2.40.50.140">
    <property type="entry name" value="Nucleic acid-binding proteins"/>
    <property type="match status" value="1"/>
</dbReference>
<dbReference type="InterPro" id="IPR020934">
    <property type="entry name" value="Ribosomal_uS19_CS"/>
</dbReference>
<accession>A0A5J5AAZ1</accession>
<keyword evidence="3 6" id="KW-0689">Ribosomal protein</keyword>
<dbReference type="SUPFAM" id="SSF50249">
    <property type="entry name" value="Nucleic acid-binding proteins"/>
    <property type="match status" value="1"/>
</dbReference>
<comment type="similarity">
    <text evidence="1 6">Belongs to the universal ribosomal protein uS19 family.</text>
</comment>
<dbReference type="GO" id="GO:0003723">
    <property type="term" value="F:RNA binding"/>
    <property type="evidence" value="ECO:0007669"/>
    <property type="project" value="InterPro"/>
</dbReference>
<feature type="compositionally biased region" description="Polar residues" evidence="7">
    <location>
        <begin position="142"/>
        <end position="156"/>
    </location>
</feature>
<dbReference type="AlphaFoldDB" id="A0A5J5AAZ1"/>
<dbReference type="Proteomes" id="UP000325577">
    <property type="component" value="Linkage Group LG21"/>
</dbReference>
<evidence type="ECO:0000256" key="3">
    <source>
        <dbReference type="ARBA" id="ARBA00022980"/>
    </source>
</evidence>
<evidence type="ECO:0000256" key="1">
    <source>
        <dbReference type="ARBA" id="ARBA00007345"/>
    </source>
</evidence>
<keyword evidence="2" id="KW-0240">DNA-directed RNA polymerase</keyword>
<dbReference type="InterPro" id="IPR005713">
    <property type="entry name" value="Ribosomal_uS19_euk/arc"/>
</dbReference>
<dbReference type="OrthoDB" id="1162399at2759"/>
<evidence type="ECO:0000313" key="8">
    <source>
        <dbReference type="EMBL" id="KAA8527710.1"/>
    </source>
</evidence>
<dbReference type="Gene3D" id="3.30.860.10">
    <property type="entry name" value="30s Ribosomal Protein S19, Chain A"/>
    <property type="match status" value="1"/>
</dbReference>
<dbReference type="Gene3D" id="3.30.1490.120">
    <property type="entry name" value="RNA polymerase Rpb7-like, N-terminal domain"/>
    <property type="match status" value="1"/>
</dbReference>